<keyword evidence="1" id="KW-0472">Membrane</keyword>
<dbReference type="AlphaFoldDB" id="A0A6P1DGG1"/>
<proteinExistence type="predicted"/>
<evidence type="ECO:0000313" key="2">
    <source>
        <dbReference type="EMBL" id="NEW48274.1"/>
    </source>
</evidence>
<evidence type="ECO:0000256" key="1">
    <source>
        <dbReference type="SAM" id="Phobius"/>
    </source>
</evidence>
<dbReference type="EMBL" id="JAAGUZ010000143">
    <property type="protein sequence ID" value="NEW48274.1"/>
    <property type="molecule type" value="Genomic_DNA"/>
</dbReference>
<reference evidence="2 3" key="1">
    <citation type="submission" date="2020-01" db="EMBL/GenBank/DDBJ databases">
        <title>Genetics and antimicrobial susceptibilities of Nocardia species isolated from the soil; a comparison with species isolated from humans.</title>
        <authorList>
            <person name="Carrasco G."/>
            <person name="Monzon S."/>
            <person name="Sansegundo M."/>
            <person name="Garcia E."/>
            <person name="Garrido N."/>
            <person name="Medina M.J."/>
            <person name="Villalon P."/>
            <person name="Ramirez-Arocha A.C."/>
            <person name="Jimenez P."/>
            <person name="Cuesta I."/>
            <person name="Valdezate S."/>
        </authorList>
    </citation>
    <scope>NUCLEOTIDE SEQUENCE [LARGE SCALE GENOMIC DNA]</scope>
    <source>
        <strain evidence="2 3">CNM20110639</strain>
    </source>
</reference>
<gene>
    <name evidence="2" type="ORF">GV789_28200</name>
</gene>
<dbReference type="Proteomes" id="UP000468928">
    <property type="component" value="Unassembled WGS sequence"/>
</dbReference>
<comment type="caution">
    <text evidence="2">The sequence shown here is derived from an EMBL/GenBank/DDBJ whole genome shotgun (WGS) entry which is preliminary data.</text>
</comment>
<evidence type="ECO:0008006" key="4">
    <source>
        <dbReference type="Google" id="ProtNLM"/>
    </source>
</evidence>
<dbReference type="RefSeq" id="WP_163830396.1">
    <property type="nucleotide sequence ID" value="NZ_JAAGUZ010000143.1"/>
</dbReference>
<feature type="transmembrane region" description="Helical" evidence="1">
    <location>
        <begin position="196"/>
        <end position="218"/>
    </location>
</feature>
<keyword evidence="1" id="KW-1133">Transmembrane helix</keyword>
<accession>A0A6P1DGG1</accession>
<evidence type="ECO:0000313" key="3">
    <source>
        <dbReference type="Proteomes" id="UP000468928"/>
    </source>
</evidence>
<feature type="transmembrane region" description="Helical" evidence="1">
    <location>
        <begin position="45"/>
        <end position="74"/>
    </location>
</feature>
<protein>
    <recommendedName>
        <fullName evidence="4">Type II secretion system protein GspF domain-containing protein</fullName>
    </recommendedName>
</protein>
<sequence>MIGALVCLVLALSATPMAVSRRRFGELFGAVKSSPKVYRDIAFRVGLVLACVCALMLGIGPLTTAVLIAATVVFRGRRRGRDRRHVAECGYLLDALESIIGELRVGAHPSAAADAAAGDAKGIAAQAFAVGAARSRLGGSGADGLSRPDSVISAELDRVAEAWRVAEHHGLALAELLGAARADLLGRIRFRGRTTAALAGARATATVLAGLPLLGVGLGQLMGAAPLHVLFAAPAGAYLLPLGTALACAGLLWSDEITRRVLL</sequence>
<dbReference type="PANTHER" id="PTHR35007">
    <property type="entry name" value="INTEGRAL MEMBRANE PROTEIN-RELATED"/>
    <property type="match status" value="1"/>
</dbReference>
<organism evidence="2 3">
    <name type="scientific">Nocardia cyriacigeorgica</name>
    <dbReference type="NCBI Taxonomy" id="135487"/>
    <lineage>
        <taxon>Bacteria</taxon>
        <taxon>Bacillati</taxon>
        <taxon>Actinomycetota</taxon>
        <taxon>Actinomycetes</taxon>
        <taxon>Mycobacteriales</taxon>
        <taxon>Nocardiaceae</taxon>
        <taxon>Nocardia</taxon>
    </lineage>
</organism>
<keyword evidence="1" id="KW-0812">Transmembrane</keyword>
<dbReference type="PANTHER" id="PTHR35007:SF4">
    <property type="entry name" value="CONSERVED TRANSMEMBRANE PROTEIN-RELATED"/>
    <property type="match status" value="1"/>
</dbReference>
<feature type="transmembrane region" description="Helical" evidence="1">
    <location>
        <begin position="230"/>
        <end position="253"/>
    </location>
</feature>
<name>A0A6P1DGG1_9NOCA</name>